<sequence>MYSAITFLPARWWPVYTAGAFVSLALILIAVPVLGREGAVPGNHTILDRNYTVGLLISLAAVWAVAAACLLTSARRTPATAAGSRIEPPAHGSAP</sequence>
<dbReference type="EMBL" id="CP074371">
    <property type="protein sequence ID" value="QVI18653.1"/>
    <property type="molecule type" value="Genomic_DNA"/>
</dbReference>
<evidence type="ECO:0000256" key="1">
    <source>
        <dbReference type="SAM" id="Phobius"/>
    </source>
</evidence>
<keyword evidence="1" id="KW-1133">Transmembrane helix</keyword>
<feature type="transmembrane region" description="Helical" evidence="1">
    <location>
        <begin position="51"/>
        <end position="71"/>
    </location>
</feature>
<feature type="transmembrane region" description="Helical" evidence="1">
    <location>
        <begin position="12"/>
        <end position="31"/>
    </location>
</feature>
<keyword evidence="1" id="KW-0812">Transmembrane</keyword>
<proteinExistence type="predicted"/>
<evidence type="ECO:0000313" key="3">
    <source>
        <dbReference type="Proteomes" id="UP000683310"/>
    </source>
</evidence>
<name>A0ABX8CII7_9NOCA</name>
<keyword evidence="1" id="KW-0472">Membrane</keyword>
<gene>
    <name evidence="2" type="ORF">KHQ06_19000</name>
</gene>
<protein>
    <submittedName>
        <fullName evidence="2">Uncharacterized protein</fullName>
    </submittedName>
</protein>
<accession>A0ABX8CII7</accession>
<reference evidence="2 3" key="1">
    <citation type="submission" date="2021-04" db="EMBL/GenBank/DDBJ databases">
        <title>Nocardia tengchongensis.</title>
        <authorList>
            <person name="Zhuang k."/>
            <person name="Ran Y."/>
            <person name="Li W."/>
        </authorList>
    </citation>
    <scope>NUCLEOTIDE SEQUENCE [LARGE SCALE GENOMIC DNA]</scope>
    <source>
        <strain evidence="2 3">CFH S0057</strain>
    </source>
</reference>
<keyword evidence="3" id="KW-1185">Reference proteome</keyword>
<dbReference type="Proteomes" id="UP000683310">
    <property type="component" value="Chromosome"/>
</dbReference>
<evidence type="ECO:0000313" key="2">
    <source>
        <dbReference type="EMBL" id="QVI18653.1"/>
    </source>
</evidence>
<organism evidence="2 3">
    <name type="scientific">Nocardia tengchongensis</name>
    <dbReference type="NCBI Taxonomy" id="2055889"/>
    <lineage>
        <taxon>Bacteria</taxon>
        <taxon>Bacillati</taxon>
        <taxon>Actinomycetota</taxon>
        <taxon>Actinomycetes</taxon>
        <taxon>Mycobacteriales</taxon>
        <taxon>Nocardiaceae</taxon>
        <taxon>Nocardia</taxon>
    </lineage>
</organism>